<dbReference type="AlphaFoldDB" id="A0A3P3XKB8"/>
<proteinExistence type="predicted"/>
<sequence length="110" mass="12154">MRICRAAHRKPSRFLNRGLTPFLKFFDLCKVDAALFGVGVLAVENGIVADNADKLGLGSSGQFLGYSALFVLKIEKFYLYKLVVSQKSIDRSDKLSGQAVLAERLHHAIL</sequence>
<gene>
    <name evidence="1" type="ORF">SPIROBIBN47_340015</name>
</gene>
<dbReference type="EMBL" id="FWDM01000028">
    <property type="protein sequence ID" value="SLM14484.1"/>
    <property type="molecule type" value="Genomic_DNA"/>
</dbReference>
<organism evidence="1">
    <name type="scientific">uncultured spirochete</name>
    <dbReference type="NCBI Taxonomy" id="156406"/>
    <lineage>
        <taxon>Bacteria</taxon>
        <taxon>Pseudomonadati</taxon>
        <taxon>Spirochaetota</taxon>
        <taxon>Spirochaetia</taxon>
        <taxon>Spirochaetales</taxon>
        <taxon>environmental samples</taxon>
    </lineage>
</organism>
<evidence type="ECO:0000313" key="1">
    <source>
        <dbReference type="EMBL" id="SLM14484.1"/>
    </source>
</evidence>
<accession>A0A3P3XKB8</accession>
<name>A0A3P3XKB8_9SPIR</name>
<reference evidence="1" key="1">
    <citation type="submission" date="2017-02" db="EMBL/GenBank/DDBJ databases">
        <authorList>
            <person name="Regsiter A."/>
            <person name="William W."/>
        </authorList>
    </citation>
    <scope>NUCLEOTIDE SEQUENCE</scope>
    <source>
        <strain evidence="1">Bib</strain>
    </source>
</reference>
<protein>
    <submittedName>
        <fullName evidence="1">Uncharacterized protein</fullName>
    </submittedName>
</protein>